<comment type="caution">
    <text evidence="1">The sequence shown here is derived from an EMBL/GenBank/DDBJ whole genome shotgun (WGS) entry which is preliminary data.</text>
</comment>
<protein>
    <submittedName>
        <fullName evidence="1">Phosphodiesterase/alkaline phosphatase D-like protein</fullName>
    </submittedName>
</protein>
<gene>
    <name evidence="1" type="ORF">QFZ56_000914</name>
</gene>
<accession>A0ABU0PU87</accession>
<dbReference type="EMBL" id="JAUSYA010000001">
    <property type="protein sequence ID" value="MDQ0681951.1"/>
    <property type="molecule type" value="Genomic_DNA"/>
</dbReference>
<dbReference type="InterPro" id="IPR006311">
    <property type="entry name" value="TAT_signal"/>
</dbReference>
<proteinExistence type="predicted"/>
<dbReference type="Proteomes" id="UP001243364">
    <property type="component" value="Unassembled WGS sequence"/>
</dbReference>
<evidence type="ECO:0000313" key="1">
    <source>
        <dbReference type="EMBL" id="MDQ0681951.1"/>
    </source>
</evidence>
<sequence>MSPSQSSCSGSMSRRTLLKATSATAGAIATAAALAELETPANAAAAPFVKGVDVSWAPQMEARGFS</sequence>
<evidence type="ECO:0000313" key="2">
    <source>
        <dbReference type="Proteomes" id="UP001243364"/>
    </source>
</evidence>
<reference evidence="1 2" key="1">
    <citation type="submission" date="2023-07" db="EMBL/GenBank/DDBJ databases">
        <title>Comparative genomics of wheat-associated soil bacteria to identify genetic determinants of phenazine resistance.</title>
        <authorList>
            <person name="Mouncey N."/>
        </authorList>
    </citation>
    <scope>NUCLEOTIDE SEQUENCE [LARGE SCALE GENOMIC DNA]</scope>
    <source>
        <strain evidence="1 2">W4I19-2</strain>
    </source>
</reference>
<name>A0ABU0PU87_STRAH</name>
<dbReference type="PROSITE" id="PS51318">
    <property type="entry name" value="TAT"/>
    <property type="match status" value="1"/>
</dbReference>
<keyword evidence="2" id="KW-1185">Reference proteome</keyword>
<organism evidence="1 2">
    <name type="scientific">Streptomyces achromogenes</name>
    <dbReference type="NCBI Taxonomy" id="67255"/>
    <lineage>
        <taxon>Bacteria</taxon>
        <taxon>Bacillati</taxon>
        <taxon>Actinomycetota</taxon>
        <taxon>Actinomycetes</taxon>
        <taxon>Kitasatosporales</taxon>
        <taxon>Streptomycetaceae</taxon>
        <taxon>Streptomyces</taxon>
    </lineage>
</organism>